<dbReference type="InterPro" id="IPR036388">
    <property type="entry name" value="WH-like_DNA-bd_sf"/>
</dbReference>
<dbReference type="GO" id="GO:0003677">
    <property type="term" value="F:DNA binding"/>
    <property type="evidence" value="ECO:0007669"/>
    <property type="project" value="UniProtKB-UniRule"/>
</dbReference>
<comment type="caution">
    <text evidence="4">The sequence shown here is derived from an EMBL/GenBank/DDBJ whole genome shotgun (WGS) entry which is preliminary data.</text>
</comment>
<dbReference type="EMBL" id="BBRZ01000153">
    <property type="protein sequence ID" value="GAM59445.1"/>
    <property type="molecule type" value="Genomic_DNA"/>
</dbReference>
<organism evidence="4 5">
    <name type="scientific">Vibrio ishigakensis</name>
    <dbReference type="NCBI Taxonomy" id="1481914"/>
    <lineage>
        <taxon>Bacteria</taxon>
        <taxon>Pseudomonadati</taxon>
        <taxon>Pseudomonadota</taxon>
        <taxon>Gammaproteobacteria</taxon>
        <taxon>Vibrionales</taxon>
        <taxon>Vibrionaceae</taxon>
        <taxon>Vibrio</taxon>
    </lineage>
</organism>
<dbReference type="PROSITE" id="PS51755">
    <property type="entry name" value="OMPR_PHOB"/>
    <property type="match status" value="1"/>
</dbReference>
<evidence type="ECO:0000256" key="1">
    <source>
        <dbReference type="ARBA" id="ARBA00023125"/>
    </source>
</evidence>
<reference evidence="4 5" key="1">
    <citation type="submission" date="2015-01" db="EMBL/GenBank/DDBJ databases">
        <title>Vibrio sp. C1 JCM 19231 whole genome shotgun sequence.</title>
        <authorList>
            <person name="Sawabe T."/>
            <person name="Meirelles P."/>
            <person name="Feng G."/>
            <person name="Sayaka M."/>
            <person name="Hattori M."/>
            <person name="Ohkuma M."/>
        </authorList>
    </citation>
    <scope>NUCLEOTIDE SEQUENCE [LARGE SCALE GENOMIC DNA]</scope>
    <source>
        <strain evidence="5">JCM 19231</strain>
    </source>
</reference>
<dbReference type="Gene3D" id="1.25.40.10">
    <property type="entry name" value="Tetratricopeptide repeat domain"/>
    <property type="match status" value="1"/>
</dbReference>
<dbReference type="GO" id="GO:0000160">
    <property type="term" value="P:phosphorelay signal transduction system"/>
    <property type="evidence" value="ECO:0007669"/>
    <property type="project" value="InterPro"/>
</dbReference>
<dbReference type="Gene3D" id="1.10.10.10">
    <property type="entry name" value="Winged helix-like DNA-binding domain superfamily/Winged helix DNA-binding domain"/>
    <property type="match status" value="1"/>
</dbReference>
<sequence length="413" mass="46838">MNQLLIHDVAIHLEPLQSRLLVHLIEHRAQVVSLEDIVQKVWQRSHVSDNLVRQVISALRGHLDDNARPYHIIKTIPKQGYLLDIEVTQSKIGQPTLGAKIKQYWKWGAGVALIGCATLSGIHFFSHSAPSQRINEVTKLVIHPFTLESEQDSDLSDSIENYLFYGLNSKGIDVYRHRLNSDADQLRGSLTEQGNSYKLTLFLDEGEGQAIKLEKTFTLDDYFTAIGDLATELKTEINHDDWQYQPSNHQVTSVNNFDDWQVISEGIESLYSGSDELDSITAELDEIHQQGRDNYLVDALLSYSSSVEYLKRQDESTKAEALMFAKEAFEQDPRCDISNLSLGLALIINQQYDQAYPYLSYAVETAPSALGFYLLYKVDQKTQNDKGADYYHKRFQSMANKPLDGLFVLSALK</sequence>
<feature type="DNA-binding region" description="OmpR/PhoB-type" evidence="2">
    <location>
        <begin position="1"/>
        <end position="85"/>
    </location>
</feature>
<dbReference type="SMART" id="SM00862">
    <property type="entry name" value="Trans_reg_C"/>
    <property type="match status" value="1"/>
</dbReference>
<dbReference type="InterPro" id="IPR001867">
    <property type="entry name" value="OmpR/PhoB-type_DNA-bd"/>
</dbReference>
<dbReference type="AlphaFoldDB" id="A0A0B8NY48"/>
<evidence type="ECO:0000313" key="4">
    <source>
        <dbReference type="EMBL" id="GAM59445.1"/>
    </source>
</evidence>
<dbReference type="Proteomes" id="UP000031671">
    <property type="component" value="Unassembled WGS sequence"/>
</dbReference>
<gene>
    <name evidence="4" type="ORF">JCM19231_118</name>
</gene>
<evidence type="ECO:0000313" key="5">
    <source>
        <dbReference type="Proteomes" id="UP000031671"/>
    </source>
</evidence>
<dbReference type="SUPFAM" id="SSF46894">
    <property type="entry name" value="C-terminal effector domain of the bipartite response regulators"/>
    <property type="match status" value="1"/>
</dbReference>
<evidence type="ECO:0000259" key="3">
    <source>
        <dbReference type="PROSITE" id="PS51755"/>
    </source>
</evidence>
<dbReference type="GO" id="GO:0006355">
    <property type="term" value="P:regulation of DNA-templated transcription"/>
    <property type="evidence" value="ECO:0007669"/>
    <property type="project" value="InterPro"/>
</dbReference>
<dbReference type="Pfam" id="PF00486">
    <property type="entry name" value="Trans_reg_C"/>
    <property type="match status" value="1"/>
</dbReference>
<reference evidence="4 5" key="2">
    <citation type="submission" date="2015-01" db="EMBL/GenBank/DDBJ databases">
        <authorList>
            <consortium name="NBRP consortium"/>
            <person name="Sawabe T."/>
            <person name="Meirelles P."/>
            <person name="Feng G."/>
            <person name="Sayaka M."/>
            <person name="Hattori M."/>
            <person name="Ohkuma M."/>
        </authorList>
    </citation>
    <scope>NUCLEOTIDE SEQUENCE [LARGE SCALE GENOMIC DNA]</scope>
    <source>
        <strain evidence="5">JCM 19231</strain>
    </source>
</reference>
<accession>A0A0B8NY48</accession>
<dbReference type="CDD" id="cd00383">
    <property type="entry name" value="trans_reg_C"/>
    <property type="match status" value="1"/>
</dbReference>
<name>A0A0B8NY48_9VIBR</name>
<evidence type="ECO:0000256" key="2">
    <source>
        <dbReference type="PROSITE-ProRule" id="PRU01091"/>
    </source>
</evidence>
<protein>
    <recommendedName>
        <fullName evidence="3">OmpR/PhoB-type domain-containing protein</fullName>
    </recommendedName>
</protein>
<dbReference type="InterPro" id="IPR016032">
    <property type="entry name" value="Sig_transdc_resp-reg_C-effctor"/>
</dbReference>
<dbReference type="RefSeq" id="WP_261833350.1">
    <property type="nucleotide sequence ID" value="NZ_AP024881.1"/>
</dbReference>
<keyword evidence="5" id="KW-1185">Reference proteome</keyword>
<dbReference type="SUPFAM" id="SSF48452">
    <property type="entry name" value="TPR-like"/>
    <property type="match status" value="1"/>
</dbReference>
<keyword evidence="1 2" id="KW-0238">DNA-binding</keyword>
<dbReference type="InterPro" id="IPR011990">
    <property type="entry name" value="TPR-like_helical_dom_sf"/>
</dbReference>
<proteinExistence type="predicted"/>
<feature type="domain" description="OmpR/PhoB-type" evidence="3">
    <location>
        <begin position="1"/>
        <end position="85"/>
    </location>
</feature>